<dbReference type="EMBL" id="JAGDFX010000021">
    <property type="protein sequence ID" value="MBO1520581.1"/>
    <property type="molecule type" value="Genomic_DNA"/>
</dbReference>
<keyword evidence="1" id="KW-0175">Coiled coil</keyword>
<proteinExistence type="predicted"/>
<keyword evidence="3" id="KW-1185">Reference proteome</keyword>
<evidence type="ECO:0000256" key="1">
    <source>
        <dbReference type="SAM" id="Coils"/>
    </source>
</evidence>
<reference evidence="2 3" key="1">
    <citation type="submission" date="2021-03" db="EMBL/GenBank/DDBJ databases">
        <title>Oceanisphaera sp. nov., isolated from the intestine.</title>
        <authorList>
            <person name="Zhao L.-H."/>
            <person name="Shi L.-F."/>
        </authorList>
    </citation>
    <scope>NUCLEOTIDE SEQUENCE [LARGE SCALE GENOMIC DNA]</scope>
    <source>
        <strain evidence="2 3">DM8</strain>
    </source>
</reference>
<dbReference type="Proteomes" id="UP000664882">
    <property type="component" value="Unassembled WGS sequence"/>
</dbReference>
<evidence type="ECO:0000313" key="3">
    <source>
        <dbReference type="Proteomes" id="UP000664882"/>
    </source>
</evidence>
<gene>
    <name evidence="2" type="ORF">J3U76_13260</name>
</gene>
<evidence type="ECO:0008006" key="4">
    <source>
        <dbReference type="Google" id="ProtNLM"/>
    </source>
</evidence>
<protein>
    <recommendedName>
        <fullName evidence="4">PAS domain-containing protein</fullName>
    </recommendedName>
</protein>
<evidence type="ECO:0000313" key="2">
    <source>
        <dbReference type="EMBL" id="MBO1520581.1"/>
    </source>
</evidence>
<feature type="coiled-coil region" evidence="1">
    <location>
        <begin position="5"/>
        <end position="32"/>
    </location>
</feature>
<accession>A0ABS3NJ15</accession>
<comment type="caution">
    <text evidence="2">The sequence shown here is derived from an EMBL/GenBank/DDBJ whole genome shotgun (WGS) entry which is preliminary data.</text>
</comment>
<sequence length="62" mass="7081">MLFQAKKHLAKIETLEAELAIYHNTEKDLQEEMIYFALDNHGQIIESNSKLHESLGYSSATS</sequence>
<organism evidence="2 3">
    <name type="scientific">Oceanisphaera pacifica</name>
    <dbReference type="NCBI Taxonomy" id="2818389"/>
    <lineage>
        <taxon>Bacteria</taxon>
        <taxon>Pseudomonadati</taxon>
        <taxon>Pseudomonadota</taxon>
        <taxon>Gammaproteobacteria</taxon>
        <taxon>Aeromonadales</taxon>
        <taxon>Aeromonadaceae</taxon>
        <taxon>Oceanisphaera</taxon>
    </lineage>
</organism>
<dbReference type="RefSeq" id="WP_208006517.1">
    <property type="nucleotide sequence ID" value="NZ_JAGDFX010000021.1"/>
</dbReference>
<name>A0ABS3NJ15_9GAMM</name>